<dbReference type="EMBL" id="CP045700">
    <property type="protein sequence ID" value="QGA66296.1"/>
    <property type="molecule type" value="Genomic_DNA"/>
</dbReference>
<evidence type="ECO:0000313" key="1">
    <source>
        <dbReference type="EMBL" id="QGA66296.1"/>
    </source>
</evidence>
<reference evidence="1 2" key="1">
    <citation type="submission" date="2019-10" db="EMBL/GenBank/DDBJ databases">
        <title>Vibrio sp. nov., isolated from Coralline algae surface.</title>
        <authorList>
            <person name="Geng Y."/>
            <person name="Zhang X."/>
        </authorList>
    </citation>
    <scope>NUCLEOTIDE SEQUENCE [LARGE SCALE GENOMIC DNA]</scope>
    <source>
        <strain evidence="1 2">SM1977</strain>
    </source>
</reference>
<proteinExistence type="predicted"/>
<evidence type="ECO:0000313" key="2">
    <source>
        <dbReference type="Proteomes" id="UP000348942"/>
    </source>
</evidence>
<organism evidence="1 2">
    <name type="scientific">Vibrio algicola</name>
    <dbReference type="NCBI Taxonomy" id="2662262"/>
    <lineage>
        <taxon>Bacteria</taxon>
        <taxon>Pseudomonadati</taxon>
        <taxon>Pseudomonadota</taxon>
        <taxon>Gammaproteobacteria</taxon>
        <taxon>Vibrionales</taxon>
        <taxon>Vibrionaceae</taxon>
        <taxon>Vibrio</taxon>
    </lineage>
</organism>
<keyword evidence="2" id="KW-1185">Reference proteome</keyword>
<sequence>MTQAILDTVATPSMDQKAYSVSFKGLIQHFSDVLFGKSQVTNAVTNDTSALSEHLRKDLGLY</sequence>
<dbReference type="AlphaFoldDB" id="A0A5Q0TJ59"/>
<dbReference type="RefSeq" id="WP_153448430.1">
    <property type="nucleotide sequence ID" value="NZ_CP045700.1"/>
</dbReference>
<accession>A0A5Q0TJ59</accession>
<protein>
    <submittedName>
        <fullName evidence="1">Uncharacterized protein</fullName>
    </submittedName>
</protein>
<dbReference type="Proteomes" id="UP000348942">
    <property type="component" value="Chromosome 2"/>
</dbReference>
<gene>
    <name evidence="1" type="ORF">GFB47_12725</name>
</gene>
<name>A0A5Q0TJ59_9VIBR</name>